<evidence type="ECO:0000256" key="4">
    <source>
        <dbReference type="ARBA" id="ARBA00022989"/>
    </source>
</evidence>
<feature type="region of interest" description="Disordered" evidence="6">
    <location>
        <begin position="103"/>
        <end position="155"/>
    </location>
</feature>
<keyword evidence="4" id="KW-1133">Transmembrane helix</keyword>
<feature type="region of interest" description="Disordered" evidence="6">
    <location>
        <begin position="1"/>
        <end position="30"/>
    </location>
</feature>
<dbReference type="InterPro" id="IPR037721">
    <property type="entry name" value="Ferlin"/>
</dbReference>
<sequence length="173" mass="18378">MFHSVAEAEPLPCPHSRGLGGDQSEVQRLNSSCPPCAPRNTLLLFSTAGFNPTFGPAWVPLYGSPPGAGLRDGLQVLNEGVGQGIWFRGRLLLAVSMQVLEGRAEPESPQAQQGSRLSRSTRKKKKKARRDHTPTGVPQHVDASPGAEGPEIPSAMEVEVEELLPLPEVGASG</sequence>
<reference evidence="7 8" key="1">
    <citation type="submission" date="2023-05" db="EMBL/GenBank/DDBJ databases">
        <title>B98-5 Cell Line De Novo Hybrid Assembly: An Optical Mapping Approach.</title>
        <authorList>
            <person name="Kananen K."/>
            <person name="Auerbach J.A."/>
            <person name="Kautto E."/>
            <person name="Blachly J.S."/>
        </authorList>
    </citation>
    <scope>NUCLEOTIDE SEQUENCE [LARGE SCALE GENOMIC DNA]</scope>
    <source>
        <strain evidence="7">B95-8</strain>
        <tissue evidence="7">Cell line</tissue>
    </source>
</reference>
<gene>
    <name evidence="7" type="primary">FER1L4_4</name>
    <name evidence="7" type="ORF">P7K49_009647</name>
</gene>
<comment type="subcellular location">
    <subcellularLocation>
        <location evidence="1">Membrane</location>
    </subcellularLocation>
</comment>
<evidence type="ECO:0000256" key="3">
    <source>
        <dbReference type="ARBA" id="ARBA00022737"/>
    </source>
</evidence>
<evidence type="ECO:0000256" key="6">
    <source>
        <dbReference type="SAM" id="MobiDB-lite"/>
    </source>
</evidence>
<dbReference type="Proteomes" id="UP001266305">
    <property type="component" value="Unassembled WGS sequence"/>
</dbReference>
<organism evidence="7 8">
    <name type="scientific">Saguinus oedipus</name>
    <name type="common">Cotton-top tamarin</name>
    <name type="synonym">Oedipomidas oedipus</name>
    <dbReference type="NCBI Taxonomy" id="9490"/>
    <lineage>
        <taxon>Eukaryota</taxon>
        <taxon>Metazoa</taxon>
        <taxon>Chordata</taxon>
        <taxon>Craniata</taxon>
        <taxon>Vertebrata</taxon>
        <taxon>Euteleostomi</taxon>
        <taxon>Mammalia</taxon>
        <taxon>Eutheria</taxon>
        <taxon>Euarchontoglires</taxon>
        <taxon>Primates</taxon>
        <taxon>Haplorrhini</taxon>
        <taxon>Platyrrhini</taxon>
        <taxon>Cebidae</taxon>
        <taxon>Callitrichinae</taxon>
        <taxon>Saguinus</taxon>
    </lineage>
</organism>
<evidence type="ECO:0000256" key="2">
    <source>
        <dbReference type="ARBA" id="ARBA00022692"/>
    </source>
</evidence>
<dbReference type="PANTHER" id="PTHR12546:SF36">
    <property type="entry name" value="FER-1-LIKE PROTEIN 4"/>
    <property type="match status" value="1"/>
</dbReference>
<evidence type="ECO:0000313" key="8">
    <source>
        <dbReference type="Proteomes" id="UP001266305"/>
    </source>
</evidence>
<keyword evidence="2" id="KW-0812">Transmembrane</keyword>
<evidence type="ECO:0000256" key="1">
    <source>
        <dbReference type="ARBA" id="ARBA00004370"/>
    </source>
</evidence>
<evidence type="ECO:0000256" key="5">
    <source>
        <dbReference type="ARBA" id="ARBA00023136"/>
    </source>
</evidence>
<evidence type="ECO:0000313" key="7">
    <source>
        <dbReference type="EMBL" id="KAK2109901.1"/>
    </source>
</evidence>
<comment type="caution">
    <text evidence="7">The sequence shown here is derived from an EMBL/GenBank/DDBJ whole genome shotgun (WGS) entry which is preliminary data.</text>
</comment>
<protein>
    <submittedName>
        <fullName evidence="7">Fer-1-like protein 4</fullName>
    </submittedName>
</protein>
<keyword evidence="8" id="KW-1185">Reference proteome</keyword>
<proteinExistence type="predicted"/>
<name>A0ABQ9VKJ0_SAGOE</name>
<accession>A0ABQ9VKJ0</accession>
<dbReference type="EMBL" id="JASSZA010000005">
    <property type="protein sequence ID" value="KAK2109901.1"/>
    <property type="molecule type" value="Genomic_DNA"/>
</dbReference>
<keyword evidence="3" id="KW-0677">Repeat</keyword>
<keyword evidence="5" id="KW-0472">Membrane</keyword>
<dbReference type="PANTHER" id="PTHR12546">
    <property type="entry name" value="FER-1-LIKE"/>
    <property type="match status" value="1"/>
</dbReference>
<feature type="compositionally biased region" description="Basic residues" evidence="6">
    <location>
        <begin position="119"/>
        <end position="130"/>
    </location>
</feature>